<dbReference type="GeneID" id="27694062"/>
<accession>A0A0D2I311</accession>
<evidence type="ECO:0000313" key="5">
    <source>
        <dbReference type="Proteomes" id="UP000053789"/>
    </source>
</evidence>
<dbReference type="SUPFAM" id="SSF49785">
    <property type="entry name" value="Galactose-binding domain-like"/>
    <property type="match status" value="1"/>
</dbReference>
<dbReference type="SMART" id="SM00939">
    <property type="entry name" value="PepX_C"/>
    <property type="match status" value="1"/>
</dbReference>
<dbReference type="Pfam" id="PF08530">
    <property type="entry name" value="PepX_C"/>
    <property type="match status" value="1"/>
</dbReference>
<dbReference type="InterPro" id="IPR013736">
    <property type="entry name" value="Xaa-Pro_dipept_C"/>
</dbReference>
<dbReference type="InterPro" id="IPR029058">
    <property type="entry name" value="AB_hydrolase_fold"/>
</dbReference>
<feature type="compositionally biased region" description="Polar residues" evidence="2">
    <location>
        <begin position="31"/>
        <end position="40"/>
    </location>
</feature>
<evidence type="ECO:0000256" key="2">
    <source>
        <dbReference type="SAM" id="MobiDB-lite"/>
    </source>
</evidence>
<dbReference type="RefSeq" id="XP_016624219.1">
    <property type="nucleotide sequence ID" value="XM_016758891.1"/>
</dbReference>
<organism evidence="4 5">
    <name type="scientific">Cladophialophora bantiana (strain ATCC 10958 / CBS 173.52 / CDC B-1940 / NIH 8579)</name>
    <name type="common">Xylohypha bantiana</name>
    <dbReference type="NCBI Taxonomy" id="1442370"/>
    <lineage>
        <taxon>Eukaryota</taxon>
        <taxon>Fungi</taxon>
        <taxon>Dikarya</taxon>
        <taxon>Ascomycota</taxon>
        <taxon>Pezizomycotina</taxon>
        <taxon>Eurotiomycetes</taxon>
        <taxon>Chaetothyriomycetidae</taxon>
        <taxon>Chaetothyriales</taxon>
        <taxon>Herpotrichiellaceae</taxon>
        <taxon>Cladophialophora</taxon>
    </lineage>
</organism>
<dbReference type="InterPro" id="IPR050585">
    <property type="entry name" value="Xaa-Pro_dipeptidyl-ppase/CocE"/>
</dbReference>
<gene>
    <name evidence="4" type="ORF">Z519_01134</name>
</gene>
<proteinExistence type="predicted"/>
<dbReference type="Proteomes" id="UP000053789">
    <property type="component" value="Unassembled WGS sequence"/>
</dbReference>
<evidence type="ECO:0000256" key="1">
    <source>
        <dbReference type="ARBA" id="ARBA00022801"/>
    </source>
</evidence>
<dbReference type="VEuPathDB" id="FungiDB:Z519_01134"/>
<dbReference type="OrthoDB" id="2578740at2759"/>
<dbReference type="InterPro" id="IPR008979">
    <property type="entry name" value="Galactose-bd-like_sf"/>
</dbReference>
<dbReference type="HOGENOM" id="CLU_015590_3_0_1"/>
<dbReference type="InterPro" id="IPR000383">
    <property type="entry name" value="Xaa-Pro-like_dom"/>
</dbReference>
<dbReference type="PANTHER" id="PTHR43056">
    <property type="entry name" value="PEPTIDASE S9 PROLYL OLIGOPEPTIDASE"/>
    <property type="match status" value="1"/>
</dbReference>
<keyword evidence="1" id="KW-0378">Hydrolase</keyword>
<dbReference type="NCBIfam" id="TIGR00976">
    <property type="entry name" value="CocE_NonD"/>
    <property type="match status" value="1"/>
</dbReference>
<feature type="region of interest" description="Disordered" evidence="2">
    <location>
        <begin position="26"/>
        <end position="48"/>
    </location>
</feature>
<dbReference type="Gene3D" id="1.10.3020.20">
    <property type="match status" value="1"/>
</dbReference>
<evidence type="ECO:0000313" key="4">
    <source>
        <dbReference type="EMBL" id="KIW97550.1"/>
    </source>
</evidence>
<dbReference type="SUPFAM" id="SSF53474">
    <property type="entry name" value="alpha/beta-Hydrolases"/>
    <property type="match status" value="1"/>
</dbReference>
<protein>
    <recommendedName>
        <fullName evidence="3">Xaa-Pro dipeptidyl-peptidase C-terminal domain-containing protein</fullName>
    </recommendedName>
</protein>
<dbReference type="InterPro" id="IPR005674">
    <property type="entry name" value="CocE/Ser_esterase"/>
</dbReference>
<dbReference type="GO" id="GO:0008239">
    <property type="term" value="F:dipeptidyl-peptidase activity"/>
    <property type="evidence" value="ECO:0007669"/>
    <property type="project" value="InterPro"/>
</dbReference>
<feature type="domain" description="Xaa-Pro dipeptidyl-peptidase C-terminal" evidence="3">
    <location>
        <begin position="330"/>
        <end position="591"/>
    </location>
</feature>
<dbReference type="Pfam" id="PF02129">
    <property type="entry name" value="Peptidase_S15"/>
    <property type="match status" value="1"/>
</dbReference>
<name>A0A0D2I311_CLAB1</name>
<keyword evidence="5" id="KW-1185">Reference proteome</keyword>
<reference evidence="4" key="1">
    <citation type="submission" date="2015-01" db="EMBL/GenBank/DDBJ databases">
        <title>The Genome Sequence of Cladophialophora bantiana CBS 173.52.</title>
        <authorList>
            <consortium name="The Broad Institute Genomics Platform"/>
            <person name="Cuomo C."/>
            <person name="de Hoog S."/>
            <person name="Gorbushina A."/>
            <person name="Stielow B."/>
            <person name="Teixiera M."/>
            <person name="Abouelleil A."/>
            <person name="Chapman S.B."/>
            <person name="Priest M."/>
            <person name="Young S.K."/>
            <person name="Wortman J."/>
            <person name="Nusbaum C."/>
            <person name="Birren B."/>
        </authorList>
    </citation>
    <scope>NUCLEOTIDE SEQUENCE [LARGE SCALE GENOMIC DNA]</scope>
    <source>
        <strain evidence="4">CBS 173.52</strain>
    </source>
</reference>
<dbReference type="EMBL" id="KN846981">
    <property type="protein sequence ID" value="KIW97550.1"/>
    <property type="molecule type" value="Genomic_DNA"/>
</dbReference>
<evidence type="ECO:0000259" key="3">
    <source>
        <dbReference type="SMART" id="SM00939"/>
    </source>
</evidence>
<dbReference type="Gene3D" id="3.40.50.1820">
    <property type="entry name" value="alpha/beta hydrolase"/>
    <property type="match status" value="1"/>
</dbReference>
<dbReference type="AlphaFoldDB" id="A0A0D2I311"/>
<sequence length="597" mass="67210">MASSREVFSVGGIDVAQKKISPIDDPHANYNGLSPSSTTLPKGYKKDPSRRGFEVATIWDRDVEVPMRDGIILRADVFRPADVNEKIPALIAWSPYGKSGTGFLGLDLVPGRVGIPKSMLSGFESFEAPDPAEWTAHGYAVVNVDTRGIFKSEGNQRWNGTAEGRDGYDAVEFIASLPWCNGYVALIGVSWLAMAQWYIAAERPPHLSCILPLEGLSDMYRESLCRGGVPYLPFWHFLRDHGLYGENLQEDPIAMLDKYPFMNAYWEDKRAKVDLINVPAYILTSMSTGLHTVGSIRGFEDIPHNKKWLRLHPTQEWHDLYQKETTDDLKKFLDFYTRGIKNNWEETPKARISVIRYNQPPIKNVPFSTWPIPQTQYKTLWLSGGQSLKDMYRTAEKGEVSYQSDAPAAQVDNDPEFVEFIYSFAEKSTIVGPSKAILYMSCTDHDDMDIFVIIRKGDKNGKILQNINIPLNELGVTSEEEVQDINSLKYIGPSGILRASHRALDSKLSKPHWPAHDHTQEQKIPPGHIVKLEIGIWPAAIQFEAGEKLIFRVAGHQMTLAEFTPLRGQFHTGNKGKHTLHFGGQYDSHLVVPFVPI</sequence>
<dbReference type="Gene3D" id="2.60.120.260">
    <property type="entry name" value="Galactose-binding domain-like"/>
    <property type="match status" value="1"/>
</dbReference>
<dbReference type="PANTHER" id="PTHR43056:SF10">
    <property type="entry name" value="COCE_NOND FAMILY, PUTATIVE (AFU_ORTHOLOGUE AFUA_7G00600)-RELATED"/>
    <property type="match status" value="1"/>
</dbReference>